<dbReference type="InterPro" id="IPR013083">
    <property type="entry name" value="Znf_RING/FYVE/PHD"/>
</dbReference>
<accession>A0A5N5F4S4</accession>
<dbReference type="GO" id="GO:0008270">
    <property type="term" value="F:zinc ion binding"/>
    <property type="evidence" value="ECO:0007669"/>
    <property type="project" value="InterPro"/>
</dbReference>
<dbReference type="GO" id="GO:0061630">
    <property type="term" value="F:ubiquitin protein ligase activity"/>
    <property type="evidence" value="ECO:0007669"/>
    <property type="project" value="InterPro"/>
</dbReference>
<dbReference type="PANTHER" id="PTHR46761">
    <property type="entry name" value="RAN GTPASE-ACTIVATING PROTEIN 1"/>
    <property type="match status" value="1"/>
</dbReference>
<reference evidence="3" key="2">
    <citation type="submission" date="2019-10" db="EMBL/GenBank/DDBJ databases">
        <title>A de novo genome assembly of a pear dwarfing rootstock.</title>
        <authorList>
            <person name="Wang F."/>
            <person name="Wang J."/>
            <person name="Li S."/>
            <person name="Zhang Y."/>
            <person name="Fang M."/>
            <person name="Ma L."/>
            <person name="Zhao Y."/>
            <person name="Jiang S."/>
        </authorList>
    </citation>
    <scope>NUCLEOTIDE SEQUENCE [LARGE SCALE GENOMIC DNA]</scope>
</reference>
<dbReference type="GO" id="GO:0005096">
    <property type="term" value="F:GTPase activator activity"/>
    <property type="evidence" value="ECO:0007669"/>
    <property type="project" value="InterPro"/>
</dbReference>
<evidence type="ECO:0000313" key="2">
    <source>
        <dbReference type="EMBL" id="KAB2597996.1"/>
    </source>
</evidence>
<dbReference type="InterPro" id="IPR045203">
    <property type="entry name" value="RanGAP1/2"/>
</dbReference>
<evidence type="ECO:0000259" key="1">
    <source>
        <dbReference type="Pfam" id="PF12861"/>
    </source>
</evidence>
<evidence type="ECO:0000313" key="3">
    <source>
        <dbReference type="Proteomes" id="UP000327157"/>
    </source>
</evidence>
<dbReference type="SUPFAM" id="SSF57850">
    <property type="entry name" value="RING/U-box"/>
    <property type="match status" value="1"/>
</dbReference>
<comment type="caution">
    <text evidence="2">The sequence shown here is derived from an EMBL/GenBank/DDBJ whole genome shotgun (WGS) entry which is preliminary data.</text>
</comment>
<dbReference type="GO" id="GO:0097602">
    <property type="term" value="F:cullin family protein binding"/>
    <property type="evidence" value="ECO:0007669"/>
    <property type="project" value="InterPro"/>
</dbReference>
<protein>
    <recommendedName>
        <fullName evidence="1">Anaphase-promoting complex subunit 11 RING-H2 finger domain-containing protein</fullName>
    </recommendedName>
</protein>
<dbReference type="Proteomes" id="UP000327157">
    <property type="component" value="Chromosome 1"/>
</dbReference>
<dbReference type="PANTHER" id="PTHR46761:SF2">
    <property type="entry name" value="RAN GTPASE-ACTIVATING PROTEIN 1"/>
    <property type="match status" value="1"/>
</dbReference>
<dbReference type="GO" id="GO:0005680">
    <property type="term" value="C:anaphase-promoting complex"/>
    <property type="evidence" value="ECO:0007669"/>
    <property type="project" value="InterPro"/>
</dbReference>
<reference evidence="2 3" key="1">
    <citation type="submission" date="2019-09" db="EMBL/GenBank/DDBJ databases">
        <authorList>
            <person name="Ou C."/>
        </authorList>
    </citation>
    <scope>NUCLEOTIDE SEQUENCE [LARGE SCALE GENOMIC DNA]</scope>
    <source>
        <strain evidence="2">S2</strain>
        <tissue evidence="2">Leaf</tissue>
    </source>
</reference>
<dbReference type="EMBL" id="SMOL01000768">
    <property type="protein sequence ID" value="KAB2597996.1"/>
    <property type="molecule type" value="Genomic_DNA"/>
</dbReference>
<dbReference type="InterPro" id="IPR024991">
    <property type="entry name" value="RING-H2_APC11"/>
</dbReference>
<feature type="domain" description="Anaphase-promoting complex subunit 11 RING-H2 finger" evidence="1">
    <location>
        <begin position="60"/>
        <end position="86"/>
    </location>
</feature>
<dbReference type="AlphaFoldDB" id="A0A5N5F4S4"/>
<sequence length="222" mass="25549">MNKDLDSRWEPESELESDFYSDLPHFSVPRGFSLRSPLSFDRGICIGWHAVASWTWDAQDETCGICRMAFDGFCPDCKLPGDDCLLRRSEEQALQIMKVFSSALDGCVLRYLKLSDKAMGEKGVNAFGSLLRSQNTLEEPYLMNVAGLNMYHNMREWHHDVIKKIKRLNETYALQTRPMPQRLMHYELSGGSLTFVCNRYQLLILVVMYTTDKDLESVTNVQ</sequence>
<reference evidence="2 3" key="3">
    <citation type="submission" date="2019-11" db="EMBL/GenBank/DDBJ databases">
        <title>A de novo genome assembly of a pear dwarfing rootstock.</title>
        <authorList>
            <person name="Wang F."/>
            <person name="Wang J."/>
            <person name="Li S."/>
            <person name="Zhang Y."/>
            <person name="Fang M."/>
            <person name="Ma L."/>
            <person name="Zhao Y."/>
            <person name="Jiang S."/>
        </authorList>
    </citation>
    <scope>NUCLEOTIDE SEQUENCE [LARGE SCALE GENOMIC DNA]</scope>
    <source>
        <strain evidence="2">S2</strain>
        <tissue evidence="2">Leaf</tissue>
    </source>
</reference>
<gene>
    <name evidence="2" type="ORF">D8674_000916</name>
</gene>
<dbReference type="Pfam" id="PF12861">
    <property type="entry name" value="zf-ANAPC11"/>
    <property type="match status" value="1"/>
</dbReference>
<organism evidence="2 3">
    <name type="scientific">Pyrus ussuriensis x Pyrus communis</name>
    <dbReference type="NCBI Taxonomy" id="2448454"/>
    <lineage>
        <taxon>Eukaryota</taxon>
        <taxon>Viridiplantae</taxon>
        <taxon>Streptophyta</taxon>
        <taxon>Embryophyta</taxon>
        <taxon>Tracheophyta</taxon>
        <taxon>Spermatophyta</taxon>
        <taxon>Magnoliopsida</taxon>
        <taxon>eudicotyledons</taxon>
        <taxon>Gunneridae</taxon>
        <taxon>Pentapetalae</taxon>
        <taxon>rosids</taxon>
        <taxon>fabids</taxon>
        <taxon>Rosales</taxon>
        <taxon>Rosaceae</taxon>
        <taxon>Amygdaloideae</taxon>
        <taxon>Maleae</taxon>
        <taxon>Pyrus</taxon>
    </lineage>
</organism>
<name>A0A5N5F4S4_9ROSA</name>
<proteinExistence type="predicted"/>
<dbReference type="GO" id="GO:0031145">
    <property type="term" value="P:anaphase-promoting complex-dependent catabolic process"/>
    <property type="evidence" value="ECO:0007669"/>
    <property type="project" value="InterPro"/>
</dbReference>
<dbReference type="OrthoDB" id="1681166at2759"/>
<dbReference type="Gene3D" id="3.30.40.10">
    <property type="entry name" value="Zinc/RING finger domain, C3HC4 (zinc finger)"/>
    <property type="match status" value="1"/>
</dbReference>
<keyword evidence="3" id="KW-1185">Reference proteome</keyword>